<dbReference type="RefSeq" id="WP_125920301.1">
    <property type="nucleotide sequence ID" value="NZ_CP060529.1"/>
</dbReference>
<evidence type="ECO:0000313" key="3">
    <source>
        <dbReference type="Proteomes" id="UP000553948"/>
    </source>
</evidence>
<proteinExistence type="predicted"/>
<accession>A0A7W2L5Y3</accession>
<dbReference type="EMBL" id="JACGDG010000028">
    <property type="protein sequence ID" value="MBA6118896.1"/>
    <property type="molecule type" value="Genomic_DNA"/>
</dbReference>
<dbReference type="EMBL" id="JAMHFX010000171">
    <property type="protein sequence ID" value="MCO1621645.1"/>
    <property type="molecule type" value="Genomic_DNA"/>
</dbReference>
<name>A0A7W2L5Y3_PSEPU</name>
<evidence type="ECO:0000313" key="2">
    <source>
        <dbReference type="EMBL" id="MCO1621645.1"/>
    </source>
</evidence>
<gene>
    <name evidence="1" type="ORF">H4C47_24590</name>
    <name evidence="2" type="ORF">M8C81_13660</name>
</gene>
<dbReference type="AlphaFoldDB" id="A0A7W2L5Y3"/>
<dbReference type="Proteomes" id="UP000553948">
    <property type="component" value="Unassembled WGS sequence"/>
</dbReference>
<evidence type="ECO:0000313" key="1">
    <source>
        <dbReference type="EMBL" id="MBA6118896.1"/>
    </source>
</evidence>
<organism evidence="1 3">
    <name type="scientific">Pseudomonas putida</name>
    <name type="common">Arthrobacter siderocapsulatus</name>
    <dbReference type="NCBI Taxonomy" id="303"/>
    <lineage>
        <taxon>Bacteria</taxon>
        <taxon>Pseudomonadati</taxon>
        <taxon>Pseudomonadota</taxon>
        <taxon>Gammaproteobacteria</taxon>
        <taxon>Pseudomonadales</taxon>
        <taxon>Pseudomonadaceae</taxon>
        <taxon>Pseudomonas</taxon>
    </lineage>
</organism>
<comment type="caution">
    <text evidence="1">The sequence shown here is derived from an EMBL/GenBank/DDBJ whole genome shotgun (WGS) entry which is preliminary data.</text>
</comment>
<reference evidence="2" key="2">
    <citation type="submission" date="2022-05" db="EMBL/GenBank/DDBJ databases">
        <authorList>
            <person name="Yi M."/>
        </authorList>
    </citation>
    <scope>NUCLEOTIDE SEQUENCE</scope>
    <source>
        <strain evidence="2">DS2</strain>
    </source>
</reference>
<reference evidence="2" key="3">
    <citation type="submission" date="2023-08" db="EMBL/GenBank/DDBJ databases">
        <title>Isolation, Identification, Denitrification Characteristics of A Highly Efficient Aerobic Denitrifying Bacterial Strain DS2.</title>
        <authorList>
            <person name="Wang H."/>
        </authorList>
    </citation>
    <scope>NUCLEOTIDE SEQUENCE</scope>
    <source>
        <strain evidence="2">DS2</strain>
    </source>
</reference>
<sequence length="301" mass="35418">MSTLSITAIKRCRMRFMGAYLFDLLRAKDRKDFAYQCDRLYRPDFYAGLRPDEAKAVHLNPKWLKLLDDGIQLRECCVKRLVEAKPELDRVLKNPLWEVLEWDDCDPCASIHYLASLKTLTRALEGSTYRDRMNARMRWAMGIPDWERLAFPLALLDTVKYSSQRSWLNKHFCNYLALATLHPAYHGCYRDLWKLIDEWLSARKPLRGATPALNWPVDILAFNKRREVLKQGRDFLVESGWLPPEDGSYQIHAAMLWCICLGGKPLMDRFMKSILRGVRRCPDWLRRMMRELDSRLNVKCS</sequence>
<reference evidence="1 3" key="1">
    <citation type="submission" date="2020-07" db="EMBL/GenBank/DDBJ databases">
        <title>Diversity of carbapenemase encoding genes among Pseudomonas putida group clinical isolates in a tertiary Brazilian hospital.</title>
        <authorList>
            <person name="Alberto-Lei F."/>
            <person name="Nodari C.S."/>
            <person name="Streling A.P."/>
            <person name="Paulino J.T."/>
            <person name="Bessa-Neto F.O."/>
            <person name="Cayo R."/>
            <person name="Gales A.C."/>
        </authorList>
    </citation>
    <scope>NUCLEOTIDE SEQUENCE [LARGE SCALE GENOMIC DNA]</scope>
    <source>
        <strain evidence="1 3">12464</strain>
    </source>
</reference>
<protein>
    <submittedName>
        <fullName evidence="1">Uncharacterized protein</fullName>
    </submittedName>
</protein>
<dbReference type="Proteomes" id="UP001202943">
    <property type="component" value="Unassembled WGS sequence"/>
</dbReference>